<dbReference type="RefSeq" id="WP_207397924.1">
    <property type="nucleotide sequence ID" value="NZ_JABRWO010000010.1"/>
</dbReference>
<evidence type="ECO:0000313" key="1">
    <source>
        <dbReference type="EMBL" id="MBA2116523.1"/>
    </source>
</evidence>
<name>A0A7V8V7S3_9BACT</name>
<evidence type="ECO:0000313" key="2">
    <source>
        <dbReference type="Proteomes" id="UP000551616"/>
    </source>
</evidence>
<dbReference type="Pfam" id="PF17419">
    <property type="entry name" value="MauJ"/>
    <property type="match status" value="1"/>
</dbReference>
<protein>
    <submittedName>
        <fullName evidence="1">Uncharacterized protein</fullName>
    </submittedName>
</protein>
<dbReference type="Proteomes" id="UP000551616">
    <property type="component" value="Unassembled WGS sequence"/>
</dbReference>
<keyword evidence="2" id="KW-1185">Reference proteome</keyword>
<sequence length="403" mass="45450">MTSIGSIDFSLNGRFKGGAAFRLIRPSKESIDFSYSDHRILLAPSTPFAVIQSPGLLSNADSIHYIRTHLEEAFDMLCILGKGSFGTMGTDEEYFAWGYPDNPLEVEYNDSLVFPMRGRAHGDLVPNSQCREIEIPEKPLPKYHVGFRYFRQSQISDDLFDAYRNMFLALESLLSTKSPKCSGESEASWLRRALENESTILNLVNLTPRNCADPVGEIIEIIYKKTRCSLFHAKNGQPTYLPLNRPEDRISTADALRVLSALVVQMSRSWHAISRPSSSFNLELGKEICEKVFKSTTVAVSDNMTTGCNDALDSLKRSSNIISSLKSTEISGTNTKPILMGLICAKQLGYLKEICSMYFVRHEQLLFNRDFETPLRLSDANGLRVKLRIEFENADQPKNRFLR</sequence>
<gene>
    <name evidence="1" type="ORF">HOV93_37140</name>
</gene>
<dbReference type="AlphaFoldDB" id="A0A7V8V7S3"/>
<reference evidence="1 2" key="1">
    <citation type="submission" date="2020-05" db="EMBL/GenBank/DDBJ databases">
        <title>Bremerella alba sp. nov., a novel planctomycete isolated from the surface of the macroalga Fucus spiralis.</title>
        <authorList>
            <person name="Godinho O."/>
            <person name="Botelho R."/>
            <person name="Albuquerque L."/>
            <person name="Wiegand S."/>
            <person name="Da Costa M.S."/>
            <person name="Lobo-Da-Cunha A."/>
            <person name="Jogler C."/>
            <person name="Lage O.M."/>
        </authorList>
    </citation>
    <scope>NUCLEOTIDE SEQUENCE [LARGE SCALE GENOMIC DNA]</scope>
    <source>
        <strain evidence="1 2">FF15</strain>
    </source>
</reference>
<comment type="caution">
    <text evidence="1">The sequence shown here is derived from an EMBL/GenBank/DDBJ whole genome shotgun (WGS) entry which is preliminary data.</text>
</comment>
<dbReference type="EMBL" id="JABRWO010000010">
    <property type="protein sequence ID" value="MBA2116523.1"/>
    <property type="molecule type" value="Genomic_DNA"/>
</dbReference>
<proteinExistence type="predicted"/>
<accession>A0A7V8V7S3</accession>
<dbReference type="InterPro" id="IPR035383">
    <property type="entry name" value="MauJ"/>
</dbReference>
<organism evidence="1 2">
    <name type="scientific">Bremerella alba</name>
    <dbReference type="NCBI Taxonomy" id="980252"/>
    <lineage>
        <taxon>Bacteria</taxon>
        <taxon>Pseudomonadati</taxon>
        <taxon>Planctomycetota</taxon>
        <taxon>Planctomycetia</taxon>
        <taxon>Pirellulales</taxon>
        <taxon>Pirellulaceae</taxon>
        <taxon>Bremerella</taxon>
    </lineage>
</organism>